<organism evidence="1 2">
    <name type="scientific">Couchioplanes caeruleus</name>
    <dbReference type="NCBI Taxonomy" id="56438"/>
    <lineage>
        <taxon>Bacteria</taxon>
        <taxon>Bacillati</taxon>
        <taxon>Actinomycetota</taxon>
        <taxon>Actinomycetes</taxon>
        <taxon>Micromonosporales</taxon>
        <taxon>Micromonosporaceae</taxon>
        <taxon>Couchioplanes</taxon>
    </lineage>
</organism>
<evidence type="ECO:0008006" key="3">
    <source>
        <dbReference type="Google" id="ProtNLM"/>
    </source>
</evidence>
<evidence type="ECO:0000313" key="1">
    <source>
        <dbReference type="EMBL" id="ROP30959.1"/>
    </source>
</evidence>
<gene>
    <name evidence="1" type="ORF">EDD30_3844</name>
</gene>
<dbReference type="AlphaFoldDB" id="A0A3N1GL72"/>
<sequence length="210" mass="23596">MPQNAKHLTVGSLINPEVQGTEWETRVDDLEDDILLMPSPAPELEVGTPAVGAQIAIAWNRPPHRYRVRTEMVGTIGERWRLRILGEPEPVTRRTFFRGGGGEAALLRHEEDTQWQVASVHDISEAALRCAVDELQFVEGDPIHARVTLGDGHFEVSGTVLLTREADKPTEETAEVVILYTLSESQAQQVRRYLLEWQLAERRRASADDD</sequence>
<accession>A0A3N1GL72</accession>
<dbReference type="Proteomes" id="UP000271683">
    <property type="component" value="Unassembled WGS sequence"/>
</dbReference>
<proteinExistence type="predicted"/>
<comment type="caution">
    <text evidence="1">The sequence shown here is derived from an EMBL/GenBank/DDBJ whole genome shotgun (WGS) entry which is preliminary data.</text>
</comment>
<name>A0A3N1GL72_9ACTN</name>
<dbReference type="EMBL" id="RJKL01000001">
    <property type="protein sequence ID" value="ROP30959.1"/>
    <property type="molecule type" value="Genomic_DNA"/>
</dbReference>
<protein>
    <recommendedName>
        <fullName evidence="3">PilZ domain-containing protein</fullName>
    </recommendedName>
</protein>
<reference evidence="1 2" key="1">
    <citation type="submission" date="2018-11" db="EMBL/GenBank/DDBJ databases">
        <title>Sequencing the genomes of 1000 actinobacteria strains.</title>
        <authorList>
            <person name="Klenk H.-P."/>
        </authorList>
    </citation>
    <scope>NUCLEOTIDE SEQUENCE [LARGE SCALE GENOMIC DNA]</scope>
    <source>
        <strain evidence="1 2">DSM 43634</strain>
    </source>
</reference>
<evidence type="ECO:0000313" key="2">
    <source>
        <dbReference type="Proteomes" id="UP000271683"/>
    </source>
</evidence>